<proteinExistence type="predicted"/>
<accession>A0ABD1C9W1</accession>
<comment type="caution">
    <text evidence="1">The sequence shown here is derived from an EMBL/GenBank/DDBJ whole genome shotgun (WGS) entry which is preliminary data.</text>
</comment>
<dbReference type="EMBL" id="JBANAX010000015">
    <property type="protein sequence ID" value="KAL1225976.1"/>
    <property type="molecule type" value="Genomic_DNA"/>
</dbReference>
<dbReference type="Proteomes" id="UP001558713">
    <property type="component" value="Unassembled WGS sequence"/>
</dbReference>
<sequence length="134" mass="15413">MDTSKFPSSLKKLELECFPEEEHPNWLNPENFNNLEKLSIKGGNLEKLSIKGGNLGKLSIKGGITDKLPTAENKWPVQILRLKYLHEFKVEWRDLKALFPKMILLEKYECPKIAFCPTDGNGVWRSQPQESPNM</sequence>
<organism evidence="1 2">
    <name type="scientific">Cardamine amara subsp. amara</name>
    <dbReference type="NCBI Taxonomy" id="228776"/>
    <lineage>
        <taxon>Eukaryota</taxon>
        <taxon>Viridiplantae</taxon>
        <taxon>Streptophyta</taxon>
        <taxon>Embryophyta</taxon>
        <taxon>Tracheophyta</taxon>
        <taxon>Spermatophyta</taxon>
        <taxon>Magnoliopsida</taxon>
        <taxon>eudicotyledons</taxon>
        <taxon>Gunneridae</taxon>
        <taxon>Pentapetalae</taxon>
        <taxon>rosids</taxon>
        <taxon>malvids</taxon>
        <taxon>Brassicales</taxon>
        <taxon>Brassicaceae</taxon>
        <taxon>Cardamineae</taxon>
        <taxon>Cardamine</taxon>
    </lineage>
</organism>
<evidence type="ECO:0000313" key="1">
    <source>
        <dbReference type="EMBL" id="KAL1225976.1"/>
    </source>
</evidence>
<protein>
    <submittedName>
        <fullName evidence="1">Uncharacterized protein</fullName>
    </submittedName>
</protein>
<reference evidence="1 2" key="1">
    <citation type="submission" date="2024-04" db="EMBL/GenBank/DDBJ databases">
        <title>Genome assembly C_amara_ONT_v2.</title>
        <authorList>
            <person name="Yant L."/>
            <person name="Moore C."/>
            <person name="Slenker M."/>
        </authorList>
    </citation>
    <scope>NUCLEOTIDE SEQUENCE [LARGE SCALE GENOMIC DNA]</scope>
    <source>
        <tissue evidence="1">Leaf</tissue>
    </source>
</reference>
<gene>
    <name evidence="1" type="ORF">V5N11_025604</name>
</gene>
<name>A0ABD1C9W1_CARAN</name>
<keyword evidence="2" id="KW-1185">Reference proteome</keyword>
<evidence type="ECO:0000313" key="2">
    <source>
        <dbReference type="Proteomes" id="UP001558713"/>
    </source>
</evidence>
<dbReference type="AlphaFoldDB" id="A0ABD1C9W1"/>